<dbReference type="PANTHER" id="PTHR10334">
    <property type="entry name" value="CYSTEINE-RICH SECRETORY PROTEIN-RELATED"/>
    <property type="match status" value="1"/>
</dbReference>
<dbReference type="PRINTS" id="PR00837">
    <property type="entry name" value="V5TPXLIKE"/>
</dbReference>
<dbReference type="InterPro" id="IPR001283">
    <property type="entry name" value="CRISP-related"/>
</dbReference>
<keyword evidence="1" id="KW-0732">Signal</keyword>
<name>A0A6A6XQP8_9PLEO</name>
<keyword evidence="4" id="KW-1185">Reference proteome</keyword>
<evidence type="ECO:0000313" key="3">
    <source>
        <dbReference type="EMBL" id="KAF2798275.1"/>
    </source>
</evidence>
<dbReference type="InterPro" id="IPR035940">
    <property type="entry name" value="CAP_sf"/>
</dbReference>
<dbReference type="SUPFAM" id="SSF55797">
    <property type="entry name" value="PR-1-like"/>
    <property type="match status" value="1"/>
</dbReference>
<evidence type="ECO:0000256" key="1">
    <source>
        <dbReference type="SAM" id="SignalP"/>
    </source>
</evidence>
<dbReference type="SMART" id="SM00198">
    <property type="entry name" value="SCP"/>
    <property type="match status" value="1"/>
</dbReference>
<organism evidence="3 4">
    <name type="scientific">Melanomma pulvis-pyrius CBS 109.77</name>
    <dbReference type="NCBI Taxonomy" id="1314802"/>
    <lineage>
        <taxon>Eukaryota</taxon>
        <taxon>Fungi</taxon>
        <taxon>Dikarya</taxon>
        <taxon>Ascomycota</taxon>
        <taxon>Pezizomycotina</taxon>
        <taxon>Dothideomycetes</taxon>
        <taxon>Pleosporomycetidae</taxon>
        <taxon>Pleosporales</taxon>
        <taxon>Melanommataceae</taxon>
        <taxon>Melanomma</taxon>
    </lineage>
</organism>
<dbReference type="InterPro" id="IPR014044">
    <property type="entry name" value="CAP_dom"/>
</dbReference>
<dbReference type="EMBL" id="MU001787">
    <property type="protein sequence ID" value="KAF2798275.1"/>
    <property type="molecule type" value="Genomic_DNA"/>
</dbReference>
<dbReference type="Pfam" id="PF00188">
    <property type="entry name" value="CAP"/>
    <property type="match status" value="1"/>
</dbReference>
<dbReference type="Gene3D" id="3.40.33.10">
    <property type="entry name" value="CAP"/>
    <property type="match status" value="1"/>
</dbReference>
<protein>
    <submittedName>
        <fullName evidence="3">PR-1-like protein</fullName>
    </submittedName>
</protein>
<dbReference type="AlphaFoldDB" id="A0A6A6XQP8"/>
<reference evidence="3" key="1">
    <citation type="journal article" date="2020" name="Stud. Mycol.">
        <title>101 Dothideomycetes genomes: a test case for predicting lifestyles and emergence of pathogens.</title>
        <authorList>
            <person name="Haridas S."/>
            <person name="Albert R."/>
            <person name="Binder M."/>
            <person name="Bloem J."/>
            <person name="Labutti K."/>
            <person name="Salamov A."/>
            <person name="Andreopoulos B."/>
            <person name="Baker S."/>
            <person name="Barry K."/>
            <person name="Bills G."/>
            <person name="Bluhm B."/>
            <person name="Cannon C."/>
            <person name="Castanera R."/>
            <person name="Culley D."/>
            <person name="Daum C."/>
            <person name="Ezra D."/>
            <person name="Gonzalez J."/>
            <person name="Henrissat B."/>
            <person name="Kuo A."/>
            <person name="Liang C."/>
            <person name="Lipzen A."/>
            <person name="Lutzoni F."/>
            <person name="Magnuson J."/>
            <person name="Mondo S."/>
            <person name="Nolan M."/>
            <person name="Ohm R."/>
            <person name="Pangilinan J."/>
            <person name="Park H.-J."/>
            <person name="Ramirez L."/>
            <person name="Alfaro M."/>
            <person name="Sun H."/>
            <person name="Tritt A."/>
            <person name="Yoshinaga Y."/>
            <person name="Zwiers L.-H."/>
            <person name="Turgeon B."/>
            <person name="Goodwin S."/>
            <person name="Spatafora J."/>
            <person name="Crous P."/>
            <person name="Grigoriev I."/>
        </authorList>
    </citation>
    <scope>NUCLEOTIDE SEQUENCE</scope>
    <source>
        <strain evidence="3">CBS 109.77</strain>
    </source>
</reference>
<dbReference type="InterPro" id="IPR018244">
    <property type="entry name" value="Allrgn_V5/Tpx1_CS"/>
</dbReference>
<proteinExistence type="predicted"/>
<sequence>MKLSTFLALFIAGTAVAAPGKAIKARNQIDGAAPHIDDSNFIGRIMDAHWYWRRIHCAQDLKWDPTLAQAALDSVSACTDMPQHDRGGSNLSSRGPAPANYDEWLEFARTVVHGWHEEETKYPYDNPSYQDAWGHFTQLVWRDSSRIGCAMAHCRDDGHWPGRLYCFYENAGNNIVAGEFVKNVWGPHCADPTKKQKKATLGNA</sequence>
<dbReference type="GO" id="GO:0005576">
    <property type="term" value="C:extracellular region"/>
    <property type="evidence" value="ECO:0007669"/>
    <property type="project" value="InterPro"/>
</dbReference>
<evidence type="ECO:0000313" key="4">
    <source>
        <dbReference type="Proteomes" id="UP000799757"/>
    </source>
</evidence>
<dbReference type="OrthoDB" id="337038at2759"/>
<dbReference type="PROSITE" id="PS01009">
    <property type="entry name" value="CRISP_1"/>
    <property type="match status" value="1"/>
</dbReference>
<accession>A0A6A6XQP8</accession>
<feature type="domain" description="SCP" evidence="2">
    <location>
        <begin position="40"/>
        <end position="176"/>
    </location>
</feature>
<gene>
    <name evidence="3" type="ORF">K505DRAFT_296781</name>
</gene>
<dbReference type="Proteomes" id="UP000799757">
    <property type="component" value="Unassembled WGS sequence"/>
</dbReference>
<evidence type="ECO:0000259" key="2">
    <source>
        <dbReference type="SMART" id="SM00198"/>
    </source>
</evidence>
<feature type="chain" id="PRO_5025682745" evidence="1">
    <location>
        <begin position="18"/>
        <end position="204"/>
    </location>
</feature>
<feature type="signal peptide" evidence="1">
    <location>
        <begin position="1"/>
        <end position="17"/>
    </location>
</feature>